<organism evidence="2 3">
    <name type="scientific">Phenylobacterium conjunctum</name>
    <dbReference type="NCBI Taxonomy" id="1298959"/>
    <lineage>
        <taxon>Bacteria</taxon>
        <taxon>Pseudomonadati</taxon>
        <taxon>Pseudomonadota</taxon>
        <taxon>Alphaproteobacteria</taxon>
        <taxon>Caulobacterales</taxon>
        <taxon>Caulobacteraceae</taxon>
        <taxon>Phenylobacterium</taxon>
    </lineage>
</organism>
<dbReference type="Proteomes" id="UP001597216">
    <property type="component" value="Unassembled WGS sequence"/>
</dbReference>
<dbReference type="Gene3D" id="2.30.30.40">
    <property type="entry name" value="SH3 Domains"/>
    <property type="match status" value="1"/>
</dbReference>
<dbReference type="InterPro" id="IPR036061">
    <property type="entry name" value="CheW-like_dom_sf"/>
</dbReference>
<name>A0ABW3T7I0_9CAUL</name>
<dbReference type="InterPro" id="IPR002545">
    <property type="entry name" value="CheW-lke_dom"/>
</dbReference>
<accession>A0ABW3T7I0</accession>
<comment type="caution">
    <text evidence="2">The sequence shown here is derived from an EMBL/GenBank/DDBJ whole genome shotgun (WGS) entry which is preliminary data.</text>
</comment>
<sequence length="166" mass="17816">MVDDMNQSADALQVLTFDLHGETFALEAGLVREVLDLTPETAVPGSAPFVSAVINFRGRVIPLADLRLAFGLARGADTIDSRIVVIEYELEGGPTLVGLRADKVHEVTSLEAVDTEEAPRVGLRWRTDFIRCLARRDGDLIVVPDLGQIFATKGGATGAVVPLHQA</sequence>
<evidence type="ECO:0000259" key="1">
    <source>
        <dbReference type="PROSITE" id="PS50851"/>
    </source>
</evidence>
<gene>
    <name evidence="2" type="ORF">ACFQ27_20735</name>
</gene>
<protein>
    <submittedName>
        <fullName evidence="2">Chemotaxis protein CheW</fullName>
    </submittedName>
</protein>
<dbReference type="SMART" id="SM00260">
    <property type="entry name" value="CheW"/>
    <property type="match status" value="1"/>
</dbReference>
<feature type="domain" description="CheW-like" evidence="1">
    <location>
        <begin position="11"/>
        <end position="155"/>
    </location>
</feature>
<dbReference type="InterPro" id="IPR039315">
    <property type="entry name" value="CheW"/>
</dbReference>
<evidence type="ECO:0000313" key="3">
    <source>
        <dbReference type="Proteomes" id="UP001597216"/>
    </source>
</evidence>
<reference evidence="3" key="1">
    <citation type="journal article" date="2019" name="Int. J. Syst. Evol. Microbiol.">
        <title>The Global Catalogue of Microorganisms (GCM) 10K type strain sequencing project: providing services to taxonomists for standard genome sequencing and annotation.</title>
        <authorList>
            <consortium name="The Broad Institute Genomics Platform"/>
            <consortium name="The Broad Institute Genome Sequencing Center for Infectious Disease"/>
            <person name="Wu L."/>
            <person name="Ma J."/>
        </authorList>
    </citation>
    <scope>NUCLEOTIDE SEQUENCE [LARGE SCALE GENOMIC DNA]</scope>
    <source>
        <strain evidence="3">CCUG 55074</strain>
    </source>
</reference>
<dbReference type="SUPFAM" id="SSF50341">
    <property type="entry name" value="CheW-like"/>
    <property type="match status" value="1"/>
</dbReference>
<dbReference type="PANTHER" id="PTHR22617:SF23">
    <property type="entry name" value="CHEMOTAXIS PROTEIN CHEW"/>
    <property type="match status" value="1"/>
</dbReference>
<keyword evidence="3" id="KW-1185">Reference proteome</keyword>
<dbReference type="RefSeq" id="WP_377354905.1">
    <property type="nucleotide sequence ID" value="NZ_JBHTLQ010000109.1"/>
</dbReference>
<dbReference type="PANTHER" id="PTHR22617">
    <property type="entry name" value="CHEMOTAXIS SENSOR HISTIDINE KINASE-RELATED"/>
    <property type="match status" value="1"/>
</dbReference>
<proteinExistence type="predicted"/>
<evidence type="ECO:0000313" key="2">
    <source>
        <dbReference type="EMBL" id="MFD1193020.1"/>
    </source>
</evidence>
<dbReference type="Gene3D" id="2.40.50.180">
    <property type="entry name" value="CheA-289, Domain 4"/>
    <property type="match status" value="1"/>
</dbReference>
<dbReference type="EMBL" id="JBHTLQ010000109">
    <property type="protein sequence ID" value="MFD1193020.1"/>
    <property type="molecule type" value="Genomic_DNA"/>
</dbReference>
<dbReference type="PROSITE" id="PS50851">
    <property type="entry name" value="CHEW"/>
    <property type="match status" value="1"/>
</dbReference>
<dbReference type="Pfam" id="PF01584">
    <property type="entry name" value="CheW"/>
    <property type="match status" value="1"/>
</dbReference>